<comment type="function">
    <text evidence="9">Reversibly transfers an adenylyl group from ATP to 4'-phosphopantetheine, yielding dephospho-CoA (dPCoA) and pyrophosphate.</text>
</comment>
<feature type="binding site" evidence="9">
    <location>
        <position position="98"/>
    </location>
    <ligand>
        <name>ATP</name>
        <dbReference type="ChEBI" id="CHEBI:30616"/>
    </ligand>
</feature>
<evidence type="ECO:0000256" key="6">
    <source>
        <dbReference type="ARBA" id="ARBA00022842"/>
    </source>
</evidence>
<comment type="subcellular location">
    <subcellularLocation>
        <location evidence="9">Cytoplasm</location>
    </subcellularLocation>
</comment>
<keyword evidence="5 9" id="KW-0067">ATP-binding</keyword>
<evidence type="ECO:0000313" key="11">
    <source>
        <dbReference type="EMBL" id="OAP86766.1"/>
    </source>
</evidence>
<dbReference type="OrthoDB" id="9806661at2"/>
<name>A0A179B4Z3_9ACTO</name>
<dbReference type="EMBL" id="LVZK01000001">
    <property type="protein sequence ID" value="OAP86766.1"/>
    <property type="molecule type" value="Genomic_DNA"/>
</dbReference>
<feature type="binding site" evidence="9">
    <location>
        <begin position="122"/>
        <end position="128"/>
    </location>
    <ligand>
        <name>ATP</name>
        <dbReference type="ChEBI" id="CHEBI:30616"/>
    </ligand>
</feature>
<dbReference type="AlphaFoldDB" id="A0A179B4Z3"/>
<evidence type="ECO:0000256" key="5">
    <source>
        <dbReference type="ARBA" id="ARBA00022840"/>
    </source>
</evidence>
<comment type="similarity">
    <text evidence="9">Belongs to the bacterial CoaD family.</text>
</comment>
<dbReference type="UniPathway" id="UPA00241">
    <property type="reaction ID" value="UER00355"/>
</dbReference>
<dbReference type="HAMAP" id="MF_00151">
    <property type="entry name" value="PPAT_bact"/>
    <property type="match status" value="1"/>
</dbReference>
<sequence>MTIAVFPGSFDPVTLGHVDIAVRARAFADEVILAVGFNASKRHAFDPAQRLAMAEAAVEGLDGVRAVAMPGLLVDLCKELGADVVVKGLRGEADFSAEKPMALMNRSLTGIETVFVLGDPALTHIASSLVKDVARHGGDVTDLVPPGVAEAFAGIHRTEEQQ</sequence>
<comment type="pathway">
    <text evidence="9">Cofactor biosynthesis; coenzyme A biosynthesis; CoA from (R)-pantothenate: step 4/5.</text>
</comment>
<dbReference type="SUPFAM" id="SSF52374">
    <property type="entry name" value="Nucleotidylyl transferase"/>
    <property type="match status" value="1"/>
</dbReference>
<reference evidence="11 12" key="1">
    <citation type="submission" date="2016-04" db="EMBL/GenBank/DDBJ databases">
        <title>Peptidophaga gingivicola gen. nov., sp. nov., isolated from human subgingival plaque.</title>
        <authorList>
            <person name="Beall C.J."/>
            <person name="Mokrzan E.M."/>
            <person name="Griffen A.L."/>
            <person name="Leys E.J."/>
        </authorList>
    </citation>
    <scope>NUCLEOTIDE SEQUENCE [LARGE SCALE GENOMIC DNA]</scope>
    <source>
        <strain evidence="11 12">BA112</strain>
    </source>
</reference>
<dbReference type="Gene3D" id="3.40.50.620">
    <property type="entry name" value="HUPs"/>
    <property type="match status" value="1"/>
</dbReference>
<comment type="caution">
    <text evidence="11">The sequence shown here is derived from an EMBL/GenBank/DDBJ whole genome shotgun (WGS) entry which is preliminary data.</text>
</comment>
<keyword evidence="4 9" id="KW-0547">Nucleotide-binding</keyword>
<evidence type="ECO:0000256" key="8">
    <source>
        <dbReference type="ARBA" id="ARBA00029346"/>
    </source>
</evidence>
<feature type="domain" description="Cytidyltransferase-like" evidence="10">
    <location>
        <begin position="5"/>
        <end position="131"/>
    </location>
</feature>
<feature type="binding site" evidence="9">
    <location>
        <position position="73"/>
    </location>
    <ligand>
        <name>substrate</name>
    </ligand>
</feature>
<evidence type="ECO:0000259" key="10">
    <source>
        <dbReference type="Pfam" id="PF01467"/>
    </source>
</evidence>
<dbReference type="PRINTS" id="PR01020">
    <property type="entry name" value="LPSBIOSNTHSS"/>
</dbReference>
<evidence type="ECO:0000256" key="4">
    <source>
        <dbReference type="ARBA" id="ARBA00022741"/>
    </source>
</evidence>
<comment type="cofactor">
    <cofactor evidence="9">
        <name>Mg(2+)</name>
        <dbReference type="ChEBI" id="CHEBI:18420"/>
    </cofactor>
</comment>
<dbReference type="Pfam" id="PF01467">
    <property type="entry name" value="CTP_transf_like"/>
    <property type="match status" value="1"/>
</dbReference>
<evidence type="ECO:0000313" key="12">
    <source>
        <dbReference type="Proteomes" id="UP000078368"/>
    </source>
</evidence>
<accession>A0A179B4Z3</accession>
<feature type="binding site" evidence="9">
    <location>
        <position position="17"/>
    </location>
    <ligand>
        <name>ATP</name>
        <dbReference type="ChEBI" id="CHEBI:30616"/>
    </ligand>
</feature>
<dbReference type="GO" id="GO:0005737">
    <property type="term" value="C:cytoplasm"/>
    <property type="evidence" value="ECO:0007669"/>
    <property type="project" value="UniProtKB-SubCell"/>
</dbReference>
<comment type="subunit">
    <text evidence="9">Homohexamer.</text>
</comment>
<gene>
    <name evidence="9" type="primary">coaD</name>
    <name evidence="11" type="ORF">A4H34_06560</name>
</gene>
<dbReference type="InterPro" id="IPR014729">
    <property type="entry name" value="Rossmann-like_a/b/a_fold"/>
</dbReference>
<keyword evidence="1 9" id="KW-0963">Cytoplasm</keyword>
<dbReference type="GO" id="GO:0004595">
    <property type="term" value="F:pantetheine-phosphate adenylyltransferase activity"/>
    <property type="evidence" value="ECO:0007669"/>
    <property type="project" value="UniProtKB-UniRule"/>
</dbReference>
<dbReference type="Proteomes" id="UP000078368">
    <property type="component" value="Unassembled WGS sequence"/>
</dbReference>
<evidence type="ECO:0000256" key="9">
    <source>
        <dbReference type="HAMAP-Rule" id="MF_00151"/>
    </source>
</evidence>
<dbReference type="PANTHER" id="PTHR21342:SF1">
    <property type="entry name" value="PHOSPHOPANTETHEINE ADENYLYLTRANSFERASE"/>
    <property type="match status" value="1"/>
</dbReference>
<protein>
    <recommendedName>
        <fullName evidence="9">Phosphopantetheine adenylyltransferase</fullName>
        <ecNumber evidence="9">2.7.7.3</ecNumber>
    </recommendedName>
    <alternativeName>
        <fullName evidence="9">Dephospho-CoA pyrophosphorylase</fullName>
    </alternativeName>
    <alternativeName>
        <fullName evidence="9">Pantetheine-phosphate adenylyltransferase</fullName>
        <shortName evidence="9">PPAT</shortName>
    </alternativeName>
</protein>
<feature type="site" description="Transition state stabilizer" evidence="9">
    <location>
        <position position="17"/>
    </location>
</feature>
<comment type="catalytic activity">
    <reaction evidence="8 9">
        <text>(R)-4'-phosphopantetheine + ATP + H(+) = 3'-dephospho-CoA + diphosphate</text>
        <dbReference type="Rhea" id="RHEA:19801"/>
        <dbReference type="ChEBI" id="CHEBI:15378"/>
        <dbReference type="ChEBI" id="CHEBI:30616"/>
        <dbReference type="ChEBI" id="CHEBI:33019"/>
        <dbReference type="ChEBI" id="CHEBI:57328"/>
        <dbReference type="ChEBI" id="CHEBI:61723"/>
        <dbReference type="EC" id="2.7.7.3"/>
    </reaction>
</comment>
<evidence type="ECO:0000256" key="7">
    <source>
        <dbReference type="ARBA" id="ARBA00022993"/>
    </source>
</evidence>
<organism evidence="11 12">
    <name type="scientific">Peptidiphaga gingivicola</name>
    <dbReference type="NCBI Taxonomy" id="2741497"/>
    <lineage>
        <taxon>Bacteria</taxon>
        <taxon>Bacillati</taxon>
        <taxon>Actinomycetota</taxon>
        <taxon>Actinomycetes</taxon>
        <taxon>Actinomycetales</taxon>
        <taxon>Actinomycetaceae</taxon>
        <taxon>Peptidiphaga</taxon>
    </lineage>
</organism>
<dbReference type="InterPro" id="IPR001980">
    <property type="entry name" value="PPAT"/>
</dbReference>
<feature type="binding site" evidence="9">
    <location>
        <begin position="88"/>
        <end position="90"/>
    </location>
    <ligand>
        <name>ATP</name>
        <dbReference type="ChEBI" id="CHEBI:30616"/>
    </ligand>
</feature>
<feature type="binding site" evidence="9">
    <location>
        <position position="9"/>
    </location>
    <ligand>
        <name>substrate</name>
    </ligand>
</feature>
<dbReference type="GO" id="GO:0005524">
    <property type="term" value="F:ATP binding"/>
    <property type="evidence" value="ECO:0007669"/>
    <property type="project" value="UniProtKB-KW"/>
</dbReference>
<keyword evidence="7 9" id="KW-0173">Coenzyme A biosynthesis</keyword>
<dbReference type="RefSeq" id="WP_064231443.1">
    <property type="nucleotide sequence ID" value="NZ_LVZK01000001.1"/>
</dbReference>
<dbReference type="EC" id="2.7.7.3" evidence="9"/>
<dbReference type="GO" id="GO:0015937">
    <property type="term" value="P:coenzyme A biosynthetic process"/>
    <property type="evidence" value="ECO:0007669"/>
    <property type="project" value="UniProtKB-UniRule"/>
</dbReference>
<feature type="binding site" evidence="9">
    <location>
        <position position="87"/>
    </location>
    <ligand>
        <name>substrate</name>
    </ligand>
</feature>
<evidence type="ECO:0000256" key="2">
    <source>
        <dbReference type="ARBA" id="ARBA00022679"/>
    </source>
</evidence>
<dbReference type="STRING" id="1823756.A4H34_06560"/>
<dbReference type="NCBIfam" id="TIGR01510">
    <property type="entry name" value="coaD_prev_kdtB"/>
    <property type="match status" value="1"/>
</dbReference>
<keyword evidence="12" id="KW-1185">Reference proteome</keyword>
<keyword evidence="3 9" id="KW-0548">Nucleotidyltransferase</keyword>
<dbReference type="NCBIfam" id="TIGR00125">
    <property type="entry name" value="cyt_tran_rel"/>
    <property type="match status" value="1"/>
</dbReference>
<dbReference type="PANTHER" id="PTHR21342">
    <property type="entry name" value="PHOSPHOPANTETHEINE ADENYLYLTRANSFERASE"/>
    <property type="match status" value="1"/>
</dbReference>
<proteinExistence type="inferred from homology"/>
<keyword evidence="6 9" id="KW-0460">Magnesium</keyword>
<feature type="binding site" evidence="9">
    <location>
        <begin position="9"/>
        <end position="10"/>
    </location>
    <ligand>
        <name>ATP</name>
        <dbReference type="ChEBI" id="CHEBI:30616"/>
    </ligand>
</feature>
<feature type="binding site" evidence="9">
    <location>
        <position position="41"/>
    </location>
    <ligand>
        <name>substrate</name>
    </ligand>
</feature>
<keyword evidence="2 9" id="KW-0808">Transferase</keyword>
<dbReference type="InterPro" id="IPR004821">
    <property type="entry name" value="Cyt_trans-like"/>
</dbReference>
<evidence type="ECO:0000256" key="3">
    <source>
        <dbReference type="ARBA" id="ARBA00022695"/>
    </source>
</evidence>
<evidence type="ECO:0000256" key="1">
    <source>
        <dbReference type="ARBA" id="ARBA00022490"/>
    </source>
</evidence>